<feature type="region of interest" description="Disordered" evidence="2">
    <location>
        <begin position="1048"/>
        <end position="1140"/>
    </location>
</feature>
<feature type="compositionally biased region" description="Polar residues" evidence="2">
    <location>
        <begin position="293"/>
        <end position="304"/>
    </location>
</feature>
<feature type="region of interest" description="Disordered" evidence="2">
    <location>
        <begin position="974"/>
        <end position="1011"/>
    </location>
</feature>
<reference evidence="3 4" key="1">
    <citation type="submission" date="2011-08" db="EMBL/GenBank/DDBJ databases">
        <title>The Genome Sequence of Plasmodium vivax Brazil I.</title>
        <authorList>
            <consortium name="The Broad Institute Genome Sequencing Platform"/>
            <consortium name="The Broad Institute Genome Sequencing Center for Infectious Disease"/>
            <person name="Neafsey D."/>
            <person name="Carlton J."/>
            <person name="Barnwell J."/>
            <person name="Collins W."/>
            <person name="Escalante A."/>
            <person name="Mullikin J."/>
            <person name="Saul A."/>
            <person name="Guigo R."/>
            <person name="Camara F."/>
            <person name="Young S.K."/>
            <person name="Zeng Q."/>
            <person name="Gargeya S."/>
            <person name="Fitzgerald M."/>
            <person name="Haas B."/>
            <person name="Abouelleil A."/>
            <person name="Alvarado L."/>
            <person name="Arachchi H.M."/>
            <person name="Berlin A."/>
            <person name="Brown A."/>
            <person name="Chapman S.B."/>
            <person name="Chen Z."/>
            <person name="Dunbar C."/>
            <person name="Freedman E."/>
            <person name="Gearin G."/>
            <person name="Gellesch M."/>
            <person name="Goldberg J."/>
            <person name="Griggs A."/>
            <person name="Gujja S."/>
            <person name="Heiman D."/>
            <person name="Howarth C."/>
            <person name="Larson L."/>
            <person name="Lui A."/>
            <person name="MacDonald P.J.P."/>
            <person name="Montmayeur A."/>
            <person name="Murphy C."/>
            <person name="Neiman D."/>
            <person name="Pearson M."/>
            <person name="Priest M."/>
            <person name="Roberts A."/>
            <person name="Saif S."/>
            <person name="Shea T."/>
            <person name="Shenoy N."/>
            <person name="Sisk P."/>
            <person name="Stolte C."/>
            <person name="Sykes S."/>
            <person name="Wortman J."/>
            <person name="Nusbaum C."/>
            <person name="Birren B."/>
        </authorList>
    </citation>
    <scope>NUCLEOTIDE SEQUENCE [LARGE SCALE GENOMIC DNA]</scope>
    <source>
        <strain evidence="3 4">Brazil I</strain>
    </source>
</reference>
<feature type="compositionally biased region" description="Polar residues" evidence="2">
    <location>
        <begin position="371"/>
        <end position="383"/>
    </location>
</feature>
<dbReference type="EMBL" id="KQ234843">
    <property type="protein sequence ID" value="KMZ85187.1"/>
    <property type="molecule type" value="Genomic_DNA"/>
</dbReference>
<keyword evidence="1" id="KW-0175">Coiled coil</keyword>
<accession>A0A0J9ST36</accession>
<feature type="region of interest" description="Disordered" evidence="2">
    <location>
        <begin position="64"/>
        <end position="110"/>
    </location>
</feature>
<feature type="coiled-coil region" evidence="1">
    <location>
        <begin position="522"/>
        <end position="549"/>
    </location>
</feature>
<evidence type="ECO:0008006" key="5">
    <source>
        <dbReference type="Google" id="ProtNLM"/>
    </source>
</evidence>
<evidence type="ECO:0000313" key="3">
    <source>
        <dbReference type="EMBL" id="KMZ85187.1"/>
    </source>
</evidence>
<feature type="region of interest" description="Disordered" evidence="2">
    <location>
        <begin position="291"/>
        <end position="397"/>
    </location>
</feature>
<evidence type="ECO:0000313" key="4">
    <source>
        <dbReference type="Proteomes" id="UP000053327"/>
    </source>
</evidence>
<feature type="region of interest" description="Disordered" evidence="2">
    <location>
        <begin position="727"/>
        <end position="750"/>
    </location>
</feature>
<dbReference type="AlphaFoldDB" id="A0A0J9ST36"/>
<feature type="compositionally biased region" description="Low complexity" evidence="2">
    <location>
        <begin position="240"/>
        <end position="257"/>
    </location>
</feature>
<feature type="compositionally biased region" description="Low complexity" evidence="2">
    <location>
        <begin position="985"/>
        <end position="994"/>
    </location>
</feature>
<dbReference type="Proteomes" id="UP000053327">
    <property type="component" value="Unassembled WGS sequence"/>
</dbReference>
<feature type="compositionally biased region" description="Basic and acidic residues" evidence="2">
    <location>
        <begin position="339"/>
        <end position="365"/>
    </location>
</feature>
<organism evidence="3 4">
    <name type="scientific">Plasmodium vivax (strain Brazil I)</name>
    <dbReference type="NCBI Taxonomy" id="1033975"/>
    <lineage>
        <taxon>Eukaryota</taxon>
        <taxon>Sar</taxon>
        <taxon>Alveolata</taxon>
        <taxon>Apicomplexa</taxon>
        <taxon>Aconoidasida</taxon>
        <taxon>Haemosporida</taxon>
        <taxon>Plasmodiidae</taxon>
        <taxon>Plasmodium</taxon>
        <taxon>Plasmodium (Plasmodium)</taxon>
    </lineage>
</organism>
<dbReference type="OrthoDB" id="384692at2759"/>
<feature type="compositionally biased region" description="Low complexity" evidence="2">
    <location>
        <begin position="71"/>
        <end position="87"/>
    </location>
</feature>
<feature type="compositionally biased region" description="Basic and acidic residues" evidence="2">
    <location>
        <begin position="1072"/>
        <end position="1105"/>
    </location>
</feature>
<evidence type="ECO:0000256" key="1">
    <source>
        <dbReference type="SAM" id="Coils"/>
    </source>
</evidence>
<gene>
    <name evidence="3" type="ORF">PVBG_01586</name>
</gene>
<feature type="compositionally biased region" description="Basic and acidic residues" evidence="2">
    <location>
        <begin position="320"/>
        <end position="329"/>
    </location>
</feature>
<evidence type="ECO:0000256" key="2">
    <source>
        <dbReference type="SAM" id="MobiDB-lite"/>
    </source>
</evidence>
<sequence length="1140" mass="128566">MASSQIRQFATLIDQLPCEADDYNLMENFEDYNKCFESSTHSNKGKKTDSFSAFNSNLSDYIKNISNGQANPNGSNTNNMMKNSSLSNDDDSSNVENNTNTQNKKSEEESLIRCNGNNLNKGESNSFANKNPGAYFDKPNMLYENDVNLNALNSYDDSNALYICDHDLMKDGQSNYMETLNSEVDNRGCKYEASRGIPVCKKNMIEIIHCNNECLADAKFASDRSGASHSGSSGNGSSGSGNKSRGNDIRGNNRGGNADLLQNNGDVSLYNFSAPFDDKACEENDENIVYRYSPNTLPSNNDSYGNKKKAANFRKGSLPNKDEEHDADQPLHSCKGRARSGERKKENPQDRPPLAEEKGAIHETNDEGMQEHTSINNPQRYDQNGSKRKGNKNVNVKNNVGENSTVIEYKDFCDMVKKCDEVNKNILFSKKAKVIKLDANKSLIIFPVNIHDYGDKYIAVNQKDLLEYISSSIEIDNEDLSSLKIKNYQKEKELQNMKAAYSMQTTNIHYLINRVIFKECEYENLKNKSLTMEQEINKLIQEINSLINQNKEGLYMQKAFIDYKCRCVLKLQELQPLLGEYYYDIFNYITSCRTLGQLSIWIPVFESKTESLESIANNLIKIMLNGLGAPFNSSPQYFLSNKKLLKKSISIESEEDSFINNVAKRKIIDNYLVNHLNSFNTTKENNSHFSNCHSLSLNSEESSSFLGTEELFLNSSKFPSMHSVVQKNGVESNSNRNNSSSNNNSWRRKNRKEHFLNKLNRSNTTPEHFCVHIESYTNSDAYSIRNGREFPASHTQVNDHKMDAALTPHERQPVKRKQAGSNYEEKDMKKIRFIGKECCRNDLSHGALGGSKDERDEVGLFSKGEESSSILEKPFGESKPHRGYKTETNVYSETRDNLAEETYRNDWCHKIHEHEYDSQNEGKDDEDVVDVYKSMIESKSALAGWQRSRKGGGENEAFDDLIEVVHVDKMGDGALPPNVDDERGSAASSVVEVASDGREVPKGRRVSGAQPQMCINIDTDMEVEAEVEAEVEEEVEAGVDAEIDAEAGADAFLNRQPVQRSSAQAAAHIRRKSEAELETPNKSEGEHEFANKKGTAEERAREVKCAPKNQKRAGEANKQKRFKEMDSAVEERDQDAKKRK</sequence>
<feature type="compositionally biased region" description="Low complexity" evidence="2">
    <location>
        <begin position="732"/>
        <end position="745"/>
    </location>
</feature>
<feature type="compositionally biased region" description="Basic and acidic residues" evidence="2">
    <location>
        <begin position="1112"/>
        <end position="1140"/>
    </location>
</feature>
<proteinExistence type="predicted"/>
<protein>
    <recommendedName>
        <fullName evidence="5">Asparagine-rich protein</fullName>
    </recommendedName>
</protein>
<name>A0A0J9ST36_PLAV1</name>
<feature type="region of interest" description="Disordered" evidence="2">
    <location>
        <begin position="225"/>
        <end position="260"/>
    </location>
</feature>